<gene>
    <name evidence="9" type="ORF">GU336_02875</name>
</gene>
<evidence type="ECO:0000256" key="1">
    <source>
        <dbReference type="ARBA" id="ARBA00004193"/>
    </source>
</evidence>
<accession>A0A6H0UD19</accession>
<dbReference type="EMBL" id="CP047616">
    <property type="protein sequence ID" value="QIW53179.1"/>
    <property type="molecule type" value="Genomic_DNA"/>
</dbReference>
<dbReference type="InterPro" id="IPR039424">
    <property type="entry name" value="SBP_5"/>
</dbReference>
<feature type="signal peptide" evidence="7">
    <location>
        <begin position="1"/>
        <end position="22"/>
    </location>
</feature>
<keyword evidence="4 7" id="KW-0732">Signal</keyword>
<protein>
    <submittedName>
        <fullName evidence="9">Peptide ABC transporter substrate-binding protein</fullName>
    </submittedName>
</protein>
<feature type="domain" description="Solute-binding protein family 5" evidence="8">
    <location>
        <begin position="78"/>
        <end position="522"/>
    </location>
</feature>
<sequence>MTKKTKLMSIGLMSVAALGVFAACGNKSDSSESEGKDYSYYYTNDPETLDYTFSGQRYTAENTANFVDGLVSYDQYRQIVPALAKSWDVSEDGKTYTYHIRKDVPWVDADGNEYATVKPSDWVTGLKHAADTNSETLYLVTDSITGLADYASGKNKDFSKVGIKADDKAGTLTYTLNAPESFWNSKATYGILYPINAEFLKEKGKDFGKVATDGILYNGAFIATKFDNKSAIEYKANNTYWDKKNVHIKNVKLSFFDGKKPEDLYKGYTDGKYNKAQLYPNMPYFKNVDKANVVWTAQEANSYFGYFNLNRQNYSNTAHDTDAKKTATKQAILNKDFRQAIGFAIDKAKYNAQRVGEEGGEKLTRNTLVPYDFVKIAGKDYGTAVQANLQSIDSENWSKASVEQGKNSTYNVDLAKAAFAKAKEALKAQGVEISKENPIVLDSPVLDTSTINIASAASLENSLEKAFDGEVKLNSIKLAMDPWTQATFSFKTAAEADYDWNISGWGPDYADPATYLNILSPKQGDITIKIGLEPEVTLEGEDKGLATKAAVNIAEYQQLLDAANAITDNNDARYEAFAKAEAWLIDNGIITPIYAMGAVPQMQNEVPFTRIDSNSVGSTVYSYKYLKVGDKTVSAKEYEKALKEWQAKVEEKSKAADK</sequence>
<dbReference type="GO" id="GO:0015031">
    <property type="term" value="P:protein transport"/>
    <property type="evidence" value="ECO:0007669"/>
    <property type="project" value="UniProtKB-KW"/>
</dbReference>
<proteinExistence type="inferred from homology"/>
<evidence type="ECO:0000256" key="2">
    <source>
        <dbReference type="ARBA" id="ARBA00005695"/>
    </source>
</evidence>
<organism evidence="9 10">
    <name type="scientific">Pseudolactococcus raffinolactis</name>
    <dbReference type="NCBI Taxonomy" id="1366"/>
    <lineage>
        <taxon>Bacteria</taxon>
        <taxon>Bacillati</taxon>
        <taxon>Bacillota</taxon>
        <taxon>Bacilli</taxon>
        <taxon>Lactobacillales</taxon>
        <taxon>Streptococcaceae</taxon>
        <taxon>Pseudolactococcus</taxon>
    </lineage>
</organism>
<dbReference type="GO" id="GO:1904680">
    <property type="term" value="F:peptide transmembrane transporter activity"/>
    <property type="evidence" value="ECO:0007669"/>
    <property type="project" value="TreeGrafter"/>
</dbReference>
<dbReference type="Gene3D" id="3.10.105.10">
    <property type="entry name" value="Dipeptide-binding Protein, Domain 3"/>
    <property type="match status" value="1"/>
</dbReference>
<dbReference type="InterPro" id="IPR023765">
    <property type="entry name" value="SBP_5_CS"/>
</dbReference>
<dbReference type="InterPro" id="IPR000914">
    <property type="entry name" value="SBP_5_dom"/>
</dbReference>
<dbReference type="PANTHER" id="PTHR30290">
    <property type="entry name" value="PERIPLASMIC BINDING COMPONENT OF ABC TRANSPORTER"/>
    <property type="match status" value="1"/>
</dbReference>
<dbReference type="PROSITE" id="PS51257">
    <property type="entry name" value="PROKAR_LIPOPROTEIN"/>
    <property type="match status" value="1"/>
</dbReference>
<name>A0A6H0UD19_9LACT</name>
<comment type="similarity">
    <text evidence="2">Belongs to the bacterial solute-binding protein 5 family.</text>
</comment>
<keyword evidence="3" id="KW-0813">Transport</keyword>
<dbReference type="PANTHER" id="PTHR30290:SF10">
    <property type="entry name" value="PERIPLASMIC OLIGOPEPTIDE-BINDING PROTEIN-RELATED"/>
    <property type="match status" value="1"/>
</dbReference>
<evidence type="ECO:0000256" key="7">
    <source>
        <dbReference type="SAM" id="SignalP"/>
    </source>
</evidence>
<evidence type="ECO:0000313" key="10">
    <source>
        <dbReference type="Proteomes" id="UP000501945"/>
    </source>
</evidence>
<dbReference type="PROSITE" id="PS01040">
    <property type="entry name" value="SBP_BACTERIAL_5"/>
    <property type="match status" value="1"/>
</dbReference>
<dbReference type="Gene3D" id="3.90.76.10">
    <property type="entry name" value="Dipeptide-binding Protein, Domain 1"/>
    <property type="match status" value="1"/>
</dbReference>
<dbReference type="GO" id="GO:0015833">
    <property type="term" value="P:peptide transport"/>
    <property type="evidence" value="ECO:0007669"/>
    <property type="project" value="UniProtKB-KW"/>
</dbReference>
<dbReference type="RefSeq" id="WP_167838431.1">
    <property type="nucleotide sequence ID" value="NZ_CP047616.1"/>
</dbReference>
<evidence type="ECO:0000256" key="4">
    <source>
        <dbReference type="ARBA" id="ARBA00022729"/>
    </source>
</evidence>
<evidence type="ECO:0000256" key="5">
    <source>
        <dbReference type="ARBA" id="ARBA00022856"/>
    </source>
</evidence>
<feature type="chain" id="PRO_5026257205" evidence="7">
    <location>
        <begin position="23"/>
        <end position="658"/>
    </location>
</feature>
<evidence type="ECO:0000256" key="3">
    <source>
        <dbReference type="ARBA" id="ARBA00022448"/>
    </source>
</evidence>
<comment type="subcellular location">
    <subcellularLocation>
        <location evidence="1">Cell membrane</location>
        <topology evidence="1">Lipid-anchor</topology>
    </subcellularLocation>
</comment>
<keyword evidence="5" id="KW-0571">Peptide transport</keyword>
<dbReference type="Gene3D" id="3.40.190.10">
    <property type="entry name" value="Periplasmic binding protein-like II"/>
    <property type="match status" value="1"/>
</dbReference>
<keyword evidence="6" id="KW-0653">Protein transport</keyword>
<evidence type="ECO:0000259" key="8">
    <source>
        <dbReference type="Pfam" id="PF00496"/>
    </source>
</evidence>
<dbReference type="Pfam" id="PF00496">
    <property type="entry name" value="SBP_bac_5"/>
    <property type="match status" value="1"/>
</dbReference>
<evidence type="ECO:0000256" key="6">
    <source>
        <dbReference type="ARBA" id="ARBA00022927"/>
    </source>
</evidence>
<reference evidence="9 10" key="1">
    <citation type="submission" date="2019-12" db="EMBL/GenBank/DDBJ databases">
        <title>Whole genome sequences of Lactococcus raffinolactis strains isolated from sewage.</title>
        <authorList>
            <person name="Ybazeta G."/>
            <person name="Ross M."/>
            <person name="Brabant-Kirwan D."/>
            <person name="Saleh M."/>
            <person name="Dillon J.A."/>
            <person name="Splinter K."/>
            <person name="Nokhbeh R."/>
        </authorList>
    </citation>
    <scope>NUCLEOTIDE SEQUENCE [LARGE SCALE GENOMIC DNA]</scope>
    <source>
        <strain evidence="9 10">Lr_19_5</strain>
    </source>
</reference>
<dbReference type="GO" id="GO:0005886">
    <property type="term" value="C:plasma membrane"/>
    <property type="evidence" value="ECO:0007669"/>
    <property type="project" value="UniProtKB-SubCell"/>
</dbReference>
<dbReference type="AlphaFoldDB" id="A0A6H0UD19"/>
<dbReference type="SUPFAM" id="SSF53850">
    <property type="entry name" value="Periplasmic binding protein-like II"/>
    <property type="match status" value="1"/>
</dbReference>
<evidence type="ECO:0000313" key="9">
    <source>
        <dbReference type="EMBL" id="QIW53179.1"/>
    </source>
</evidence>
<dbReference type="Proteomes" id="UP000501945">
    <property type="component" value="Chromosome"/>
</dbReference>